<dbReference type="EMBL" id="CP114280">
    <property type="protein sequence ID" value="WFN56073.1"/>
    <property type="molecule type" value="Genomic_DNA"/>
</dbReference>
<evidence type="ECO:0000313" key="3">
    <source>
        <dbReference type="Proteomes" id="UP001219630"/>
    </source>
</evidence>
<organism evidence="2 3">
    <name type="scientific">Dickeya lacustris</name>
    <dbReference type="NCBI Taxonomy" id="2259638"/>
    <lineage>
        <taxon>Bacteria</taxon>
        <taxon>Pseudomonadati</taxon>
        <taxon>Pseudomonadota</taxon>
        <taxon>Gammaproteobacteria</taxon>
        <taxon>Enterobacterales</taxon>
        <taxon>Pectobacteriaceae</taxon>
        <taxon>Dickeya</taxon>
    </lineage>
</organism>
<dbReference type="RefSeq" id="WP_125259511.1">
    <property type="nucleotide sequence ID" value="NZ_CP114280.1"/>
</dbReference>
<dbReference type="SUPFAM" id="SSF52743">
    <property type="entry name" value="Subtilisin-like"/>
    <property type="match status" value="1"/>
</dbReference>
<dbReference type="Proteomes" id="UP001219630">
    <property type="component" value="Chromosome"/>
</dbReference>
<accession>A0ABY8G7X5</accession>
<reference evidence="2 3" key="1">
    <citation type="submission" date="2022-12" db="EMBL/GenBank/DDBJ databases">
        <title>Complete genome sequencing of Dickeya lacustris type strain LMG30899.</title>
        <authorList>
            <person name="Dobhal S."/>
            <person name="Arizala D."/>
            <person name="Arif M."/>
        </authorList>
    </citation>
    <scope>NUCLEOTIDE SEQUENCE [LARGE SCALE GENOMIC DNA]</scope>
    <source>
        <strain evidence="2 3">LMG30899</strain>
    </source>
</reference>
<dbReference type="InterPro" id="IPR000209">
    <property type="entry name" value="Peptidase_S8/S53_dom"/>
</dbReference>
<evidence type="ECO:0000313" key="2">
    <source>
        <dbReference type="EMBL" id="WFN56073.1"/>
    </source>
</evidence>
<dbReference type="Pfam" id="PF00082">
    <property type="entry name" value="Peptidase_S8"/>
    <property type="match status" value="1"/>
</dbReference>
<keyword evidence="3" id="KW-1185">Reference proteome</keyword>
<dbReference type="InterPro" id="IPR036852">
    <property type="entry name" value="Peptidase_S8/S53_dom_sf"/>
</dbReference>
<evidence type="ECO:0000259" key="1">
    <source>
        <dbReference type="Pfam" id="PF00082"/>
    </source>
</evidence>
<protein>
    <submittedName>
        <fullName evidence="2">S8 family peptidase</fullName>
    </submittedName>
</protein>
<feature type="domain" description="Peptidase S8/S53" evidence="1">
    <location>
        <begin position="326"/>
        <end position="613"/>
    </location>
</feature>
<proteinExistence type="predicted"/>
<dbReference type="InterPro" id="IPR034074">
    <property type="entry name" value="Y4bN_pept_dom"/>
</dbReference>
<dbReference type="Gene3D" id="3.40.50.200">
    <property type="entry name" value="Peptidase S8/S53 domain"/>
    <property type="match status" value="1"/>
</dbReference>
<dbReference type="CDD" id="cd04847">
    <property type="entry name" value="Peptidases_S8_Subtilisin_like_2"/>
    <property type="match status" value="1"/>
</dbReference>
<sequence>MKRNNPVQVILKSEQFKRIPPPRVGGSNTDFYADRDDAFKKHKKNLLDEVGNVRSQLHRSGYELGLVKVELNPQALAKSHRPVDRLFPVSKAPVVGALGIGELLIQVTDKNLVHLFSKIDGAEEFTNKVYDERQGKIVVKPSEAKSETGAIDRISFYGSEEKIAFSPEDNAAWHADKDEGFAGYQVELVDFRPVDAMQFTVTSDAILSMKRSLKEQLKTLGSGVYATKLSRHPTSSKTIMIQLLRPESGHDFQVDFDKRLELNFSPSDVDNSSDRHRILLSVLSASPLVKRISLPPKISRAHPSNSPVAQDFSLPVRTEGENYPRVGVIDSGIHHDELAKWCVEVSNGFEADDCDPNHGSQVASLLVCGGMLNPDLPQVDDDGCLLYDIWIPVHNSKSNTFTTYFSDPGDFFDWLDIEVGDAVGKGFRIFNFSLNFREFVRDDSYSFAATQIDRISKKYDVLFVVSSGNLRSIDFRGSWASRPAALQFSDVDRLSQPAEAVSAITVGAVNPPGCDINVHGAPTVYTRRGPGVAMGVKPDVIHYGGYSSLKSGKTGLVSIDGSGELVEEAGTSFSAPLVSKILASLDQRTSGKLSRNSLAAMLVHHSDLTPPLKDKSVDISSARRFAGFGMPLTSRDMLNSDDSSITLVLSGSLKRSEVLEFDFNWPRSLTTTGGKCHGKATLTIAYDPVINQNYGAEYCRINVDAVLQQFRRDTKKNEWAYRKNCQSVWEVRLGKDVNYEKSQIEHGLKWWPVKKYEFETKTKAGVGASDQWRLKISSIERTPGEFPDEEVSFTALLTIEDTQNRTNDLFNEVRQELSAYGIEFEDITVKQHLNIRAGQ</sequence>
<gene>
    <name evidence="2" type="ORF">O1Q98_01720</name>
</gene>
<name>A0ABY8G7X5_9GAMM</name>